<gene>
    <name evidence="3" type="ORF">Prudu_010688</name>
</gene>
<dbReference type="InterPro" id="IPR029466">
    <property type="entry name" value="NAM-associated_C"/>
</dbReference>
<feature type="domain" description="No apical meristem-associated C-terminal" evidence="2">
    <location>
        <begin position="100"/>
        <end position="250"/>
    </location>
</feature>
<feature type="compositionally biased region" description="Basic residues" evidence="1">
    <location>
        <begin position="160"/>
        <end position="171"/>
    </location>
</feature>
<evidence type="ECO:0000313" key="3">
    <source>
        <dbReference type="EMBL" id="BBH00648.1"/>
    </source>
</evidence>
<protein>
    <submittedName>
        <fullName evidence="3">Long-chain fatty alcohol dehydrogenase family protein</fullName>
    </submittedName>
</protein>
<accession>A0A4Y1R9W6</accession>
<evidence type="ECO:0000256" key="1">
    <source>
        <dbReference type="SAM" id="MobiDB-lite"/>
    </source>
</evidence>
<feature type="region of interest" description="Disordered" evidence="1">
    <location>
        <begin position="132"/>
        <end position="177"/>
    </location>
</feature>
<organism evidence="3">
    <name type="scientific">Prunus dulcis</name>
    <name type="common">Almond</name>
    <name type="synonym">Amygdalus dulcis</name>
    <dbReference type="NCBI Taxonomy" id="3755"/>
    <lineage>
        <taxon>Eukaryota</taxon>
        <taxon>Viridiplantae</taxon>
        <taxon>Streptophyta</taxon>
        <taxon>Embryophyta</taxon>
        <taxon>Tracheophyta</taxon>
        <taxon>Spermatophyta</taxon>
        <taxon>Magnoliopsida</taxon>
        <taxon>eudicotyledons</taxon>
        <taxon>Gunneridae</taxon>
        <taxon>Pentapetalae</taxon>
        <taxon>rosids</taxon>
        <taxon>fabids</taxon>
        <taxon>Rosales</taxon>
        <taxon>Rosaceae</taxon>
        <taxon>Amygdaloideae</taxon>
        <taxon>Amygdaleae</taxon>
        <taxon>Prunus</taxon>
    </lineage>
</organism>
<reference evidence="3" key="1">
    <citation type="journal article" date="2019" name="Science">
        <title>Mutation of a bHLH transcription factor allowed almond domestication.</title>
        <authorList>
            <person name="Sanchez-Perez R."/>
            <person name="Pavan S."/>
            <person name="Mazzeo R."/>
            <person name="Moldovan C."/>
            <person name="Aiese Cigliano R."/>
            <person name="Del Cueto J."/>
            <person name="Ricciardi F."/>
            <person name="Lotti C."/>
            <person name="Ricciardi L."/>
            <person name="Dicenta F."/>
            <person name="Lopez-Marques R.L."/>
            <person name="Lindberg Moller B."/>
        </authorList>
    </citation>
    <scope>NUCLEOTIDE SEQUENCE</scope>
</reference>
<evidence type="ECO:0000259" key="2">
    <source>
        <dbReference type="Pfam" id="PF14303"/>
    </source>
</evidence>
<sequence>MEDVSLCEVWLQICHCPVSGNEMKFFHMWKKIHAEFCEKIPGTTRTEMALSSRWKVLNKELGKWRNALAKAMDNYRSGQNRTNEMIQAQMWFGATGGGKKSFTHHECWEVVKFCKRFVIIPTGPEVVLNETPLRDSMTSDSPLDSPMSQDSPIEKEPRPIGRKAAKAKKKGNSSNQNSQFLEEIARQNGIRIEMEQKRQEHELALDAEFAREREYLRKKDMDKTDRETMAMDTSHMSPETKQFWKLERRDVMRRRLFRDDGPSNTDWLNDGNH</sequence>
<name>A0A4Y1R9W6_PRUDU</name>
<dbReference type="PANTHER" id="PTHR45023:SF4">
    <property type="entry name" value="GLYCINE-RICH PROTEIN-RELATED"/>
    <property type="match status" value="1"/>
</dbReference>
<dbReference type="AlphaFoldDB" id="A0A4Y1R9W6"/>
<feature type="compositionally biased region" description="Polar residues" evidence="1">
    <location>
        <begin position="136"/>
        <end position="151"/>
    </location>
</feature>
<dbReference type="Pfam" id="PF14303">
    <property type="entry name" value="NAM-associated"/>
    <property type="match status" value="1"/>
</dbReference>
<dbReference type="EMBL" id="AP019300">
    <property type="protein sequence ID" value="BBH00648.1"/>
    <property type="molecule type" value="Genomic_DNA"/>
</dbReference>
<dbReference type="PANTHER" id="PTHR45023">
    <property type="match status" value="1"/>
</dbReference>
<proteinExistence type="predicted"/>